<evidence type="ECO:0000259" key="9">
    <source>
        <dbReference type="Pfam" id="PF02880"/>
    </source>
</evidence>
<dbReference type="GO" id="GO:0005975">
    <property type="term" value="P:carbohydrate metabolic process"/>
    <property type="evidence" value="ECO:0007669"/>
    <property type="project" value="InterPro"/>
</dbReference>
<feature type="domain" description="Alpha-D-phosphohexomutase alpha/beta/alpha" evidence="8">
    <location>
        <begin position="7"/>
        <end position="144"/>
    </location>
</feature>
<evidence type="ECO:0000259" key="8">
    <source>
        <dbReference type="Pfam" id="PF02878"/>
    </source>
</evidence>
<dbReference type="SUPFAM" id="SSF53738">
    <property type="entry name" value="Phosphoglucomutase, first 3 domains"/>
    <property type="match status" value="2"/>
</dbReference>
<dbReference type="Proteomes" id="UP000178319">
    <property type="component" value="Unassembled WGS sequence"/>
</dbReference>
<evidence type="ECO:0008006" key="12">
    <source>
        <dbReference type="Google" id="ProtNLM"/>
    </source>
</evidence>
<accession>A0A1G1V6M3</accession>
<feature type="domain" description="Alpha-D-phosphohexomutase C-terminal" evidence="7">
    <location>
        <begin position="317"/>
        <end position="389"/>
    </location>
</feature>
<dbReference type="Pfam" id="PF00408">
    <property type="entry name" value="PGM_PMM_IV"/>
    <property type="match status" value="1"/>
</dbReference>
<keyword evidence="5" id="KW-0460">Magnesium</keyword>
<dbReference type="Pfam" id="PF02878">
    <property type="entry name" value="PGM_PMM_I"/>
    <property type="match status" value="1"/>
</dbReference>
<dbReference type="PANTHER" id="PTHR43771">
    <property type="entry name" value="PHOSPHOMANNOMUTASE"/>
    <property type="match status" value="1"/>
</dbReference>
<dbReference type="SUPFAM" id="SSF55957">
    <property type="entry name" value="Phosphoglucomutase, C-terminal domain"/>
    <property type="match status" value="1"/>
</dbReference>
<organism evidence="10 11">
    <name type="scientific">Candidatus Blackburnbacteria bacterium RIFCSPHIGHO2_02_FULL_44_20</name>
    <dbReference type="NCBI Taxonomy" id="1797516"/>
    <lineage>
        <taxon>Bacteria</taxon>
        <taxon>Candidatus Blackburniibacteriota</taxon>
    </lineage>
</organism>
<dbReference type="AlphaFoldDB" id="A0A1G1V6M3"/>
<proteinExistence type="inferred from homology"/>
<dbReference type="InterPro" id="IPR036900">
    <property type="entry name" value="A-D-PHexomutase_C_sf"/>
</dbReference>
<evidence type="ECO:0000256" key="3">
    <source>
        <dbReference type="ARBA" id="ARBA00022553"/>
    </source>
</evidence>
<reference evidence="10 11" key="1">
    <citation type="journal article" date="2016" name="Nat. Commun.">
        <title>Thousands of microbial genomes shed light on interconnected biogeochemical processes in an aquifer system.</title>
        <authorList>
            <person name="Anantharaman K."/>
            <person name="Brown C.T."/>
            <person name="Hug L.A."/>
            <person name="Sharon I."/>
            <person name="Castelle C.J."/>
            <person name="Probst A.J."/>
            <person name="Thomas B.C."/>
            <person name="Singh A."/>
            <person name="Wilkins M.J."/>
            <person name="Karaoz U."/>
            <person name="Brodie E.L."/>
            <person name="Williams K.H."/>
            <person name="Hubbard S.S."/>
            <person name="Banfield J.F."/>
        </authorList>
    </citation>
    <scope>NUCLEOTIDE SEQUENCE [LARGE SCALE GENOMIC DNA]</scope>
</reference>
<comment type="cofactor">
    <cofactor evidence="1">
        <name>Mg(2+)</name>
        <dbReference type="ChEBI" id="CHEBI:18420"/>
    </cofactor>
</comment>
<evidence type="ECO:0000256" key="4">
    <source>
        <dbReference type="ARBA" id="ARBA00022723"/>
    </source>
</evidence>
<dbReference type="Gene3D" id="3.30.310.50">
    <property type="entry name" value="Alpha-D-phosphohexomutase, C-terminal domain"/>
    <property type="match status" value="1"/>
</dbReference>
<sequence>MNLPNSIFHSYDIRGQYGKELTDTVALLLGKALGTFVLCNTPTHQKPTIGIGHDKRPSGETLKDSFAKGVTSTGCNVVDLGIVTTPMINFYEYTGRAMATGVAAGISITASHIKGNYNGFKISFNKKPFGKNEYQELRKIIEIGKFEKGQGKTKKESIKEEYLKHIYSQVDVKRNEIKQISKSLEFSQDPDGDRLIVKGVEPDLLNAIFAASILEKNPGTKIVLNVASSLSVIEYIEKHRGKVLLSKVGYPNVMALMGKSGALFGGEVSGHFYFKDRHFGYSDGLYSAARLCEIITKKDVSLAQLIKQIPHILNIQIRAKVPNEADAQTVLSDITKNMHAKFKDTEFLEIDGVRVNFPDKSWFLIRASGTENIITFRAEAKTKKRLSQLTNYAKRAFGKHKLQLK</sequence>
<evidence type="ECO:0000256" key="6">
    <source>
        <dbReference type="ARBA" id="ARBA00023235"/>
    </source>
</evidence>
<keyword evidence="4" id="KW-0479">Metal-binding</keyword>
<evidence type="ECO:0000256" key="1">
    <source>
        <dbReference type="ARBA" id="ARBA00001946"/>
    </source>
</evidence>
<dbReference type="Gene3D" id="3.40.120.10">
    <property type="entry name" value="Alpha-D-Glucose-1,6-Bisphosphate, subunit A, domain 3"/>
    <property type="match status" value="2"/>
</dbReference>
<evidence type="ECO:0000256" key="5">
    <source>
        <dbReference type="ARBA" id="ARBA00022842"/>
    </source>
</evidence>
<dbReference type="EMBL" id="MHBZ01000025">
    <property type="protein sequence ID" value="OGY11029.1"/>
    <property type="molecule type" value="Genomic_DNA"/>
</dbReference>
<keyword evidence="6" id="KW-0413">Isomerase</keyword>
<dbReference type="InterPro" id="IPR005844">
    <property type="entry name" value="A-D-PHexomutase_a/b/a-I"/>
</dbReference>
<gene>
    <name evidence="10" type="ORF">A3D26_03895</name>
</gene>
<evidence type="ECO:0000256" key="2">
    <source>
        <dbReference type="ARBA" id="ARBA00010231"/>
    </source>
</evidence>
<keyword evidence="3" id="KW-0597">Phosphoprotein</keyword>
<dbReference type="Pfam" id="PF02880">
    <property type="entry name" value="PGM_PMM_III"/>
    <property type="match status" value="1"/>
</dbReference>
<dbReference type="GO" id="GO:0016868">
    <property type="term" value="F:intramolecular phosphotransferase activity"/>
    <property type="evidence" value="ECO:0007669"/>
    <property type="project" value="InterPro"/>
</dbReference>
<feature type="domain" description="Alpha-D-phosphohexomutase alpha/beta/alpha" evidence="9">
    <location>
        <begin position="202"/>
        <end position="309"/>
    </location>
</feature>
<dbReference type="InterPro" id="IPR005843">
    <property type="entry name" value="A-D-PHexomutase_C"/>
</dbReference>
<protein>
    <recommendedName>
        <fullName evidence="12">Phosphoglucosamine mutase</fullName>
    </recommendedName>
</protein>
<evidence type="ECO:0000259" key="7">
    <source>
        <dbReference type="Pfam" id="PF00408"/>
    </source>
</evidence>
<dbReference type="InterPro" id="IPR016055">
    <property type="entry name" value="A-D-PHexomutase_a/b/a-I/II/III"/>
</dbReference>
<name>A0A1G1V6M3_9BACT</name>
<evidence type="ECO:0000313" key="11">
    <source>
        <dbReference type="Proteomes" id="UP000178319"/>
    </source>
</evidence>
<evidence type="ECO:0000313" key="10">
    <source>
        <dbReference type="EMBL" id="OGY11029.1"/>
    </source>
</evidence>
<dbReference type="GO" id="GO:0046872">
    <property type="term" value="F:metal ion binding"/>
    <property type="evidence" value="ECO:0007669"/>
    <property type="project" value="UniProtKB-KW"/>
</dbReference>
<comment type="similarity">
    <text evidence="2">Belongs to the phosphohexose mutase family.</text>
</comment>
<dbReference type="STRING" id="1797516.A3D26_03895"/>
<comment type="caution">
    <text evidence="10">The sequence shown here is derived from an EMBL/GenBank/DDBJ whole genome shotgun (WGS) entry which is preliminary data.</text>
</comment>
<dbReference type="InterPro" id="IPR005846">
    <property type="entry name" value="A-D-PHexomutase_a/b/a-III"/>
</dbReference>
<dbReference type="PANTHER" id="PTHR43771:SF2">
    <property type="entry name" value="PHOSPHOMANNOMUTASE_PHOSPHOGLUCOMUTASE"/>
    <property type="match status" value="1"/>
</dbReference>